<comment type="cofactor">
    <cofactor evidence="14">
        <name>Mg(2+)</name>
        <dbReference type="ChEBI" id="CHEBI:18420"/>
    </cofactor>
    <text evidence="14">Binds 1 Mg(2+) ion per subunit. Can also utilize other divalent metal cations, such as Ca(2+), Mn(2+) and Co(2+).</text>
</comment>
<dbReference type="Proteomes" id="UP000470875">
    <property type="component" value="Unassembled WGS sequence"/>
</dbReference>
<dbReference type="Pfam" id="PF00456">
    <property type="entry name" value="Transketolase_N"/>
    <property type="match status" value="1"/>
</dbReference>
<feature type="binding site" evidence="12">
    <location>
        <position position="83"/>
    </location>
    <ligand>
        <name>substrate</name>
    </ligand>
</feature>
<dbReference type="PANTHER" id="PTHR43522">
    <property type="entry name" value="TRANSKETOLASE"/>
    <property type="match status" value="1"/>
</dbReference>
<dbReference type="PANTHER" id="PTHR43522:SF2">
    <property type="entry name" value="TRANSKETOLASE 1-RELATED"/>
    <property type="match status" value="1"/>
</dbReference>
<dbReference type="GO" id="GO:0004802">
    <property type="term" value="F:transketolase activity"/>
    <property type="evidence" value="ECO:0007669"/>
    <property type="project" value="UniProtKB-UniRule"/>
</dbReference>
<dbReference type="EC" id="2.2.1.1" evidence="3 10"/>
<dbReference type="InterPro" id="IPR055152">
    <property type="entry name" value="Transketolase-like_C_2"/>
</dbReference>
<accession>A0A6N7W6B1</accession>
<feature type="binding site" evidence="13">
    <location>
        <position position="123"/>
    </location>
    <ligand>
        <name>thiamine diphosphate</name>
        <dbReference type="ChEBI" id="CHEBI:58937"/>
    </ligand>
</feature>
<dbReference type="Pfam" id="PF22613">
    <property type="entry name" value="Transketolase_C_1"/>
    <property type="match status" value="1"/>
</dbReference>
<feature type="binding site" evidence="14">
    <location>
        <position position="247"/>
    </location>
    <ligand>
        <name>Mg(2+)</name>
        <dbReference type="ChEBI" id="CHEBI:18420"/>
    </ligand>
</feature>
<dbReference type="NCBIfam" id="TIGR00232">
    <property type="entry name" value="tktlase_bact"/>
    <property type="match status" value="1"/>
</dbReference>
<evidence type="ECO:0000313" key="17">
    <source>
        <dbReference type="EMBL" id="MSS83972.1"/>
    </source>
</evidence>
<keyword evidence="5 17" id="KW-0808">Transferase</keyword>
<reference evidence="17 18" key="1">
    <citation type="submission" date="2019-08" db="EMBL/GenBank/DDBJ databases">
        <title>In-depth cultivation of the pig gut microbiome towards novel bacterial diversity and tailored functional studies.</title>
        <authorList>
            <person name="Wylensek D."/>
            <person name="Hitch T.C.A."/>
            <person name="Clavel T."/>
        </authorList>
    </citation>
    <scope>NUCLEOTIDE SEQUENCE [LARGE SCALE GENOMIC DNA]</scope>
    <source>
        <strain evidence="17 18">WB03_NA08</strain>
    </source>
</reference>
<evidence type="ECO:0000256" key="13">
    <source>
        <dbReference type="PIRSR" id="PIRSR605478-3"/>
    </source>
</evidence>
<evidence type="ECO:0000256" key="5">
    <source>
        <dbReference type="ARBA" id="ARBA00022679"/>
    </source>
</evidence>
<proteinExistence type="inferred from homology"/>
<feature type="binding site" evidence="12">
    <location>
        <position position="536"/>
    </location>
    <ligand>
        <name>substrate</name>
    </ligand>
</feature>
<dbReference type="AlphaFoldDB" id="A0A6N7W6B1"/>
<dbReference type="InterPro" id="IPR005478">
    <property type="entry name" value="Transketolase_bac-like"/>
</dbReference>
<feature type="binding site" evidence="14">
    <location>
        <position position="245"/>
    </location>
    <ligand>
        <name>Mg(2+)</name>
        <dbReference type="ChEBI" id="CHEBI:18420"/>
    </ligand>
</feature>
<dbReference type="GO" id="GO:0000287">
    <property type="term" value="F:magnesium ion binding"/>
    <property type="evidence" value="ECO:0007669"/>
    <property type="project" value="UniProtKB-ARBA"/>
</dbReference>
<dbReference type="GO" id="GO:0005829">
    <property type="term" value="C:cytosol"/>
    <property type="evidence" value="ECO:0007669"/>
    <property type="project" value="TreeGrafter"/>
</dbReference>
<evidence type="ECO:0000256" key="8">
    <source>
        <dbReference type="ARBA" id="ARBA00023052"/>
    </source>
</evidence>
<dbReference type="SMART" id="SM00861">
    <property type="entry name" value="Transket_pyr"/>
    <property type="match status" value="1"/>
</dbReference>
<feature type="binding site" evidence="13">
    <location>
        <position position="328"/>
    </location>
    <ligand>
        <name>thiamine diphosphate</name>
        <dbReference type="ChEBI" id="CHEBI:58937"/>
    </ligand>
</feature>
<dbReference type="InterPro" id="IPR009014">
    <property type="entry name" value="Transketo_C/PFOR_II"/>
</dbReference>
<dbReference type="InterPro" id="IPR029061">
    <property type="entry name" value="THDP-binding"/>
</dbReference>
<feature type="site" description="Important for catalytic activity" evidence="15">
    <location>
        <position position="328"/>
    </location>
</feature>
<evidence type="ECO:0000256" key="11">
    <source>
        <dbReference type="PIRSR" id="PIRSR605478-1"/>
    </source>
</evidence>
<comment type="catalytic activity">
    <reaction evidence="9">
        <text>D-sedoheptulose 7-phosphate + D-glyceraldehyde 3-phosphate = aldehydo-D-ribose 5-phosphate + D-xylulose 5-phosphate</text>
        <dbReference type="Rhea" id="RHEA:10508"/>
        <dbReference type="ChEBI" id="CHEBI:57483"/>
        <dbReference type="ChEBI" id="CHEBI:57737"/>
        <dbReference type="ChEBI" id="CHEBI:58273"/>
        <dbReference type="ChEBI" id="CHEBI:59776"/>
        <dbReference type="EC" id="2.2.1.1"/>
    </reaction>
</comment>
<feature type="site" description="Important for catalytic activity" evidence="15">
    <location>
        <position position="83"/>
    </location>
</feature>
<keyword evidence="8 13" id="KW-0786">Thiamine pyrophosphate</keyword>
<evidence type="ECO:0000256" key="4">
    <source>
        <dbReference type="ARBA" id="ARBA00016662"/>
    </source>
</evidence>
<feature type="domain" description="Transketolase-like pyrimidine-binding" evidence="16">
    <location>
        <begin position="420"/>
        <end position="599"/>
    </location>
</feature>
<dbReference type="InterPro" id="IPR033247">
    <property type="entry name" value="Transketolase_fam"/>
</dbReference>
<evidence type="ECO:0000256" key="9">
    <source>
        <dbReference type="ARBA" id="ARBA00049473"/>
    </source>
</evidence>
<dbReference type="Gene3D" id="3.40.50.920">
    <property type="match status" value="1"/>
</dbReference>
<comment type="caution">
    <text evidence="17">The sequence shown here is derived from an EMBL/GenBank/DDBJ whole genome shotgun (WGS) entry which is preliminary data.</text>
</comment>
<comment type="subunit">
    <text evidence="2">Homodimer.</text>
</comment>
<evidence type="ECO:0000256" key="15">
    <source>
        <dbReference type="PIRSR" id="PIRSR605478-5"/>
    </source>
</evidence>
<dbReference type="InterPro" id="IPR005474">
    <property type="entry name" value="Transketolase_N"/>
</dbReference>
<dbReference type="InterPro" id="IPR020826">
    <property type="entry name" value="Transketolase_BS"/>
</dbReference>
<dbReference type="FunFam" id="3.40.50.970:FF:000003">
    <property type="entry name" value="Transketolase"/>
    <property type="match status" value="1"/>
</dbReference>
<evidence type="ECO:0000256" key="1">
    <source>
        <dbReference type="ARBA" id="ARBA00007131"/>
    </source>
</evidence>
<dbReference type="EMBL" id="VULO01000004">
    <property type="protein sequence ID" value="MSS83972.1"/>
    <property type="molecule type" value="Genomic_DNA"/>
</dbReference>
<dbReference type="Pfam" id="PF02779">
    <property type="entry name" value="Transket_pyr"/>
    <property type="match status" value="1"/>
</dbReference>
<dbReference type="FunFam" id="3.40.50.970:FF:000004">
    <property type="entry name" value="Transketolase"/>
    <property type="match status" value="1"/>
</dbReference>
<evidence type="ECO:0000259" key="16">
    <source>
        <dbReference type="SMART" id="SM00861"/>
    </source>
</evidence>
<keyword evidence="18" id="KW-1185">Reference proteome</keyword>
<comment type="similarity">
    <text evidence="1">Belongs to the transketolase family.</text>
</comment>
<evidence type="ECO:0000313" key="18">
    <source>
        <dbReference type="Proteomes" id="UP000470875"/>
    </source>
</evidence>
<gene>
    <name evidence="17" type="ORF">FYJ24_04165</name>
</gene>
<feature type="binding site" evidence="12">
    <location>
        <position position="548"/>
    </location>
    <ligand>
        <name>substrate</name>
    </ligand>
</feature>
<keyword evidence="7 14" id="KW-0460">Magnesium</keyword>
<dbReference type="FunFam" id="3.40.50.920:FF:000003">
    <property type="entry name" value="Transketolase"/>
    <property type="match status" value="1"/>
</dbReference>
<dbReference type="SUPFAM" id="SSF52922">
    <property type="entry name" value="TK C-terminal domain-like"/>
    <property type="match status" value="1"/>
</dbReference>
<dbReference type="CDD" id="cd02012">
    <property type="entry name" value="TPP_TK"/>
    <property type="match status" value="1"/>
</dbReference>
<feature type="binding site" evidence="14">
    <location>
        <position position="215"/>
    </location>
    <ligand>
        <name>Mg(2+)</name>
        <dbReference type="ChEBI" id="CHEBI:18420"/>
    </ligand>
</feature>
<dbReference type="PROSITE" id="PS00802">
    <property type="entry name" value="TRANSKETOLASE_2"/>
    <property type="match status" value="1"/>
</dbReference>
<feature type="binding site" evidence="12">
    <location>
        <position position="423"/>
    </location>
    <ligand>
        <name>substrate</name>
    </ligand>
</feature>
<name>A0A6N7W6B1_9ACTO</name>
<feature type="binding site" evidence="12">
    <location>
        <position position="450"/>
    </location>
    <ligand>
        <name>substrate</name>
    </ligand>
</feature>
<evidence type="ECO:0000256" key="6">
    <source>
        <dbReference type="ARBA" id="ARBA00022723"/>
    </source>
</evidence>
<feature type="binding site" evidence="13">
    <location>
        <position position="216"/>
    </location>
    <ligand>
        <name>thiamine diphosphate</name>
        <dbReference type="ChEBI" id="CHEBI:58937"/>
    </ligand>
</feature>
<evidence type="ECO:0000256" key="14">
    <source>
        <dbReference type="PIRSR" id="PIRSR605478-4"/>
    </source>
</evidence>
<feature type="active site" description="Proton donor" evidence="11">
    <location>
        <position position="486"/>
    </location>
</feature>
<feature type="binding site" evidence="13">
    <location>
        <begin position="171"/>
        <end position="173"/>
    </location>
    <ligand>
        <name>thiamine diphosphate</name>
        <dbReference type="ChEBI" id="CHEBI:58937"/>
    </ligand>
</feature>
<keyword evidence="6 14" id="KW-0479">Metal-binding</keyword>
<evidence type="ECO:0000256" key="12">
    <source>
        <dbReference type="PIRSR" id="PIRSR605478-2"/>
    </source>
</evidence>
<organism evidence="17 18">
    <name type="scientific">Scrofimicrobium canadense</name>
    <dbReference type="NCBI Taxonomy" id="2652290"/>
    <lineage>
        <taxon>Bacteria</taxon>
        <taxon>Bacillati</taxon>
        <taxon>Actinomycetota</taxon>
        <taxon>Actinomycetes</taxon>
        <taxon>Actinomycetales</taxon>
        <taxon>Actinomycetaceae</taxon>
        <taxon>Scrofimicrobium</taxon>
    </lineage>
</organism>
<protein>
    <recommendedName>
        <fullName evidence="4 10">Transketolase</fullName>
        <ecNumber evidence="3 10">2.2.1.1</ecNumber>
    </recommendedName>
</protein>
<dbReference type="GO" id="GO:0006098">
    <property type="term" value="P:pentose-phosphate shunt"/>
    <property type="evidence" value="ECO:0007669"/>
    <property type="project" value="TreeGrafter"/>
</dbReference>
<feature type="binding site" evidence="13">
    <location>
        <position position="245"/>
    </location>
    <ligand>
        <name>thiamine diphosphate</name>
        <dbReference type="ChEBI" id="CHEBI:58937"/>
    </ligand>
</feature>
<dbReference type="SUPFAM" id="SSF52518">
    <property type="entry name" value="Thiamin diphosphate-binding fold (THDP-binding)"/>
    <property type="match status" value="2"/>
</dbReference>
<evidence type="ECO:0000256" key="3">
    <source>
        <dbReference type="ARBA" id="ARBA00013152"/>
    </source>
</evidence>
<comment type="cofactor">
    <cofactor evidence="13">
        <name>thiamine diphosphate</name>
        <dbReference type="ChEBI" id="CHEBI:58937"/>
    </cofactor>
    <text evidence="13">Binds 1 thiamine pyrophosphate per subunit. During the reaction, the substrate forms a covalent intermediate with the cofactor.</text>
</comment>
<dbReference type="Gene3D" id="3.40.50.970">
    <property type="match status" value="2"/>
</dbReference>
<dbReference type="InterPro" id="IPR005475">
    <property type="entry name" value="Transketolase-like_Pyr-bd"/>
</dbReference>
<dbReference type="CDD" id="cd07033">
    <property type="entry name" value="TPP_PYR_DXS_TK_like"/>
    <property type="match status" value="1"/>
</dbReference>
<feature type="binding site" evidence="12">
    <location>
        <position position="328"/>
    </location>
    <ligand>
        <name>substrate</name>
    </ligand>
</feature>
<evidence type="ECO:0000256" key="2">
    <source>
        <dbReference type="ARBA" id="ARBA00011738"/>
    </source>
</evidence>
<evidence type="ECO:0000256" key="10">
    <source>
        <dbReference type="NCBIfam" id="TIGR00232"/>
    </source>
</evidence>
<evidence type="ECO:0000256" key="7">
    <source>
        <dbReference type="ARBA" id="ARBA00022842"/>
    </source>
</evidence>
<feature type="binding site" evidence="13">
    <location>
        <position position="512"/>
    </location>
    <ligand>
        <name>thiamine diphosphate</name>
        <dbReference type="ChEBI" id="CHEBI:58937"/>
    </ligand>
</feature>
<feature type="binding site" evidence="12">
    <location>
        <position position="594"/>
    </location>
    <ligand>
        <name>substrate</name>
    </ligand>
</feature>
<feature type="binding site" evidence="12">
    <location>
        <position position="544"/>
    </location>
    <ligand>
        <name>substrate</name>
    </ligand>
</feature>
<sequence length="743" mass="80266">MYCNSSFTTPALFLHPCYLCRKHGQWTVIFSAFVTTRLAFVHFDVEKEWRTVVALKWDERDDRAVTTAKLLAADAVEEAGSGHPGTPISLAAAAYLIYQRYLRFDPRDPQWVGRDRFVLSAGHASLLQYVQLYLAGVDMEMSDLQSFRTFGSKTPGHPERGHTAGIEITTGPLGSGLGAAVGMAMSARREHGMFDPETPLGQSPFDHDVYVIAGDGCMQEGVASEAASLAGTQQLGNLILIYDDNHISIEDDTNIAFNEDVLARFEAYGWHTQRVNWLQDNGEYQEDVVSLADAIDAAKSETSKPSIIALRTIIGWPSPDKQNTGGIHGAKLGSESLAALKKALGADPEKMFDVDPAIVEYTRENALIRANEAQEQWDEAFRKWAAGNPDKVELFNRIRTGELPKGWEASLPVFEAGKDLATRSASGAVLNGISGAIPELWGGSADLAGSNNTYMKGQGSFLPPSRGSKMFPADLYGRNLHFGVREHGMGAIMNGMASDGLTRVYGATFFVFADYMRGAVRLASLMNLPVTYVWTHDSIGVGEDGPTHQPVEHLAAYRAIPNLAIVRPGDADETAQAWKNILEKNGPAGLILTRQNLPNPGRNAETGLASAEGVARGGYIIADSEDVPDVILMASGSELHLALAAREVLGREGVAARVVSMPCMEWFDQQDKDYRDSVLLPEVKARVSVEAGLAAPWLKYVGDAGKTVSIETFGAPGAAGVLFEEFGITTDAVVAAARSTLNN</sequence>